<evidence type="ECO:0000259" key="1">
    <source>
        <dbReference type="Pfam" id="PF01636"/>
    </source>
</evidence>
<name>A0A1G9WLY5_9BACI</name>
<dbReference type="InterPro" id="IPR002575">
    <property type="entry name" value="Aminoglycoside_PTrfase"/>
</dbReference>
<dbReference type="RefSeq" id="WP_176752917.1">
    <property type="nucleotide sequence ID" value="NZ_BJVZ01000018.1"/>
</dbReference>
<dbReference type="STRING" id="237069.SAMN05216498_0795"/>
<dbReference type="AlphaFoldDB" id="A0A1G9WLY5"/>
<proteinExistence type="predicted"/>
<sequence length="418" mass="49389">MTTNWTYKLIVMNNTNEILLDSVSLPTYSPEVSHVAVINHINDYLNKNYNIKTNVLRCLKQEKNVRSYEVEVVESCSVTNATWVDSTEALRYLNDLDQSLLSEWLSNSEEPVVPWFKPGWREEMEQWIKNVLQDQTVEIEQIRSWERSALFKVIAKNRNYYFKAVPIIFSHEPSINQFLDQHHASYVPEVIAVHPQNNWYLMQELQGPLLGKTNDLHQWEQALIRLVDIQKKSTLHITNPSSMYCPTRPVTSTIQHHLETALYKLYQHKEISTHTYNVLLESVPNIFRKCDQLQHSNIPLALEHGDFFGGNIIIHQDGPVIYDWSDSTLSHPFLSVMVLLEEVEHLFSKEAAKRLLDEYLEYWCEFDSKDRLYDEYKLLKTISPAYYLTVYQTYIFTTFKDNWDKQQIVDEYVRQWII</sequence>
<keyword evidence="2" id="KW-0808">Transferase</keyword>
<keyword evidence="3" id="KW-1185">Reference proteome</keyword>
<dbReference type="InterPro" id="IPR011009">
    <property type="entry name" value="Kinase-like_dom_sf"/>
</dbReference>
<evidence type="ECO:0000313" key="2">
    <source>
        <dbReference type="EMBL" id="SDM85263.1"/>
    </source>
</evidence>
<dbReference type="EMBL" id="FNIG01000001">
    <property type="protein sequence ID" value="SDM85263.1"/>
    <property type="molecule type" value="Genomic_DNA"/>
</dbReference>
<dbReference type="Pfam" id="PF01636">
    <property type="entry name" value="APH"/>
    <property type="match status" value="1"/>
</dbReference>
<feature type="domain" description="Aminoglycoside phosphotransferase" evidence="1">
    <location>
        <begin position="175"/>
        <end position="372"/>
    </location>
</feature>
<evidence type="ECO:0000313" key="3">
    <source>
        <dbReference type="Proteomes" id="UP000199334"/>
    </source>
</evidence>
<reference evidence="2 3" key="1">
    <citation type="submission" date="2016-10" db="EMBL/GenBank/DDBJ databases">
        <authorList>
            <person name="de Groot N.N."/>
        </authorList>
    </citation>
    <scope>NUCLEOTIDE SEQUENCE [LARGE SCALE GENOMIC DNA]</scope>
    <source>
        <strain evidence="2 3">CGMCC 1.3442</strain>
    </source>
</reference>
<dbReference type="Gene3D" id="3.90.1200.10">
    <property type="match status" value="1"/>
</dbReference>
<dbReference type="Proteomes" id="UP000199334">
    <property type="component" value="Unassembled WGS sequence"/>
</dbReference>
<dbReference type="GO" id="GO:0016740">
    <property type="term" value="F:transferase activity"/>
    <property type="evidence" value="ECO:0007669"/>
    <property type="project" value="UniProtKB-KW"/>
</dbReference>
<dbReference type="SUPFAM" id="SSF56112">
    <property type="entry name" value="Protein kinase-like (PK-like)"/>
    <property type="match status" value="1"/>
</dbReference>
<organism evidence="2 3">
    <name type="scientific">Tenuibacillus multivorans</name>
    <dbReference type="NCBI Taxonomy" id="237069"/>
    <lineage>
        <taxon>Bacteria</taxon>
        <taxon>Bacillati</taxon>
        <taxon>Bacillota</taxon>
        <taxon>Bacilli</taxon>
        <taxon>Bacillales</taxon>
        <taxon>Bacillaceae</taxon>
        <taxon>Tenuibacillus</taxon>
    </lineage>
</organism>
<accession>A0A1G9WLY5</accession>
<protein>
    <submittedName>
        <fullName evidence="2">Phosphotransferase enzyme family protein</fullName>
    </submittedName>
</protein>
<gene>
    <name evidence="2" type="ORF">SAMN05216498_0795</name>
</gene>